<dbReference type="GO" id="GO:0006281">
    <property type="term" value="P:DNA repair"/>
    <property type="evidence" value="ECO:0007669"/>
    <property type="project" value="UniProtKB-KW"/>
</dbReference>
<keyword evidence="6" id="KW-0479">Metal-binding</keyword>
<keyword evidence="7" id="KW-0227">DNA damage</keyword>
<dbReference type="PANTHER" id="PTHR33693">
    <property type="entry name" value="TYPE-5 URACIL-DNA GLYCOSYLASE"/>
    <property type="match status" value="1"/>
</dbReference>
<dbReference type="SMART" id="SM00987">
    <property type="entry name" value="UreE_C"/>
    <property type="match status" value="1"/>
</dbReference>
<keyword evidence="11" id="KW-0234">DNA repair</keyword>
<keyword evidence="8" id="KW-0378">Hydrolase</keyword>
<dbReference type="InterPro" id="IPR036895">
    <property type="entry name" value="Uracil-DNA_glycosylase-like_sf"/>
</dbReference>
<gene>
    <name evidence="13" type="ORF">ACPOL_2434</name>
</gene>
<dbReference type="Pfam" id="PF03167">
    <property type="entry name" value="UDG"/>
    <property type="match status" value="1"/>
</dbReference>
<dbReference type="Proteomes" id="UP000253606">
    <property type="component" value="Chromosome"/>
</dbReference>
<evidence type="ECO:0000256" key="7">
    <source>
        <dbReference type="ARBA" id="ARBA00022763"/>
    </source>
</evidence>
<evidence type="ECO:0000259" key="12">
    <source>
        <dbReference type="SMART" id="SM00986"/>
    </source>
</evidence>
<organism evidence="13 14">
    <name type="scientific">Acidisarcina polymorpha</name>
    <dbReference type="NCBI Taxonomy" id="2211140"/>
    <lineage>
        <taxon>Bacteria</taxon>
        <taxon>Pseudomonadati</taxon>
        <taxon>Acidobacteriota</taxon>
        <taxon>Terriglobia</taxon>
        <taxon>Terriglobales</taxon>
        <taxon>Acidobacteriaceae</taxon>
        <taxon>Acidisarcina</taxon>
    </lineage>
</organism>
<keyword evidence="14" id="KW-1185">Reference proteome</keyword>
<keyword evidence="9" id="KW-0408">Iron</keyword>
<dbReference type="EMBL" id="CP030840">
    <property type="protein sequence ID" value="AXC11756.1"/>
    <property type="molecule type" value="Genomic_DNA"/>
</dbReference>
<evidence type="ECO:0000256" key="4">
    <source>
        <dbReference type="ARBA" id="ARBA00019403"/>
    </source>
</evidence>
<reference evidence="13 14" key="1">
    <citation type="journal article" date="2018" name="Front. Microbiol.">
        <title>Hydrolytic Capabilities as a Key to Environmental Success: Chitinolytic and Cellulolytic Acidobacteria From Acidic Sub-arctic Soils and Boreal Peatlands.</title>
        <authorList>
            <person name="Belova S.E."/>
            <person name="Ravin N.V."/>
            <person name="Pankratov T.A."/>
            <person name="Rakitin A.L."/>
            <person name="Ivanova A.A."/>
            <person name="Beletsky A.V."/>
            <person name="Mardanov A.V."/>
            <person name="Sinninghe Damste J.S."/>
            <person name="Dedysh S.N."/>
        </authorList>
    </citation>
    <scope>NUCLEOTIDE SEQUENCE [LARGE SCALE GENOMIC DNA]</scope>
    <source>
        <strain evidence="13 14">SBC82</strain>
    </source>
</reference>
<dbReference type="SUPFAM" id="SSF52141">
    <property type="entry name" value="Uracil-DNA glycosylase-like"/>
    <property type="match status" value="1"/>
</dbReference>
<comment type="catalytic activity">
    <reaction evidence="1">
        <text>Hydrolyzes single-stranded DNA or mismatched double-stranded DNA and polynucleotides, releasing free uracil.</text>
        <dbReference type="EC" id="3.2.2.27"/>
    </reaction>
</comment>
<feature type="domain" description="Uracil-DNA glycosylase-like" evidence="12">
    <location>
        <begin position="125"/>
        <end position="272"/>
    </location>
</feature>
<dbReference type="InterPro" id="IPR051536">
    <property type="entry name" value="UDG_Type-4/5"/>
</dbReference>
<proteinExistence type="inferred from homology"/>
<evidence type="ECO:0000256" key="3">
    <source>
        <dbReference type="ARBA" id="ARBA00012030"/>
    </source>
</evidence>
<dbReference type="CDD" id="cd10030">
    <property type="entry name" value="UDG-F4_TTUDGA_SPO1dp_like"/>
    <property type="match status" value="1"/>
</dbReference>
<evidence type="ECO:0000256" key="6">
    <source>
        <dbReference type="ARBA" id="ARBA00022723"/>
    </source>
</evidence>
<dbReference type="AlphaFoldDB" id="A0A2Z5FZF9"/>
<dbReference type="PANTHER" id="PTHR33693:SF1">
    <property type="entry name" value="TYPE-4 URACIL-DNA GLYCOSYLASE"/>
    <property type="match status" value="1"/>
</dbReference>
<evidence type="ECO:0000313" key="13">
    <source>
        <dbReference type="EMBL" id="AXC11756.1"/>
    </source>
</evidence>
<dbReference type="GO" id="GO:0051539">
    <property type="term" value="F:4 iron, 4 sulfur cluster binding"/>
    <property type="evidence" value="ECO:0007669"/>
    <property type="project" value="UniProtKB-KW"/>
</dbReference>
<evidence type="ECO:0000313" key="14">
    <source>
        <dbReference type="Proteomes" id="UP000253606"/>
    </source>
</evidence>
<dbReference type="RefSeq" id="WP_114207142.1">
    <property type="nucleotide sequence ID" value="NZ_CP030840.1"/>
</dbReference>
<keyword evidence="5" id="KW-0004">4Fe-4S</keyword>
<sequence length="287" mass="31074">MALDRELQQAVAARVNYFRDLGIFDFYRRGEPLPLTAASSEAQATLDPLPAMALQNATATTPAMAASELLENSPDMARAVPPIPVLPSLAPIAPARRGEALQAIREEIGDCTRCPLSATRNKIVFGDGDPNARLMFVGEGPGADEDAQGLPFVGRGGQLLNNMINAMGLKREEVYIANIVKCRPPQNRVPEPVEANTCTPFLFQQISVIRPQILVALGSTAATYLLGGIKRPLSVLRGRIHEALGTRLIVTYHPAYLLRDPTQKKEAWKDLQMAMAELGLKAKRAGS</sequence>
<accession>A0A2Z5FZF9</accession>
<evidence type="ECO:0000256" key="11">
    <source>
        <dbReference type="ARBA" id="ARBA00023204"/>
    </source>
</evidence>
<dbReference type="GO" id="GO:0046872">
    <property type="term" value="F:metal ion binding"/>
    <property type="evidence" value="ECO:0007669"/>
    <property type="project" value="UniProtKB-KW"/>
</dbReference>
<name>A0A2Z5FZF9_9BACT</name>
<keyword evidence="10" id="KW-0411">Iron-sulfur</keyword>
<dbReference type="InterPro" id="IPR005122">
    <property type="entry name" value="Uracil-DNA_glycosylase-like"/>
</dbReference>
<dbReference type="KEGG" id="abas:ACPOL_2434"/>
<dbReference type="OrthoDB" id="5290748at2"/>
<dbReference type="GO" id="GO:0004844">
    <property type="term" value="F:uracil DNA N-glycosylase activity"/>
    <property type="evidence" value="ECO:0007669"/>
    <property type="project" value="UniProtKB-EC"/>
</dbReference>
<protein>
    <recommendedName>
        <fullName evidence="4">Type-4 uracil-DNA glycosylase</fullName>
        <ecNumber evidence="3">3.2.2.27</ecNumber>
    </recommendedName>
</protein>
<evidence type="ECO:0000256" key="8">
    <source>
        <dbReference type="ARBA" id="ARBA00022801"/>
    </source>
</evidence>
<evidence type="ECO:0000256" key="1">
    <source>
        <dbReference type="ARBA" id="ARBA00001400"/>
    </source>
</evidence>
<evidence type="ECO:0000256" key="9">
    <source>
        <dbReference type="ARBA" id="ARBA00023004"/>
    </source>
</evidence>
<evidence type="ECO:0000256" key="2">
    <source>
        <dbReference type="ARBA" id="ARBA00006521"/>
    </source>
</evidence>
<evidence type="ECO:0000256" key="5">
    <source>
        <dbReference type="ARBA" id="ARBA00022485"/>
    </source>
</evidence>
<dbReference type="SMART" id="SM00986">
    <property type="entry name" value="UDG"/>
    <property type="match status" value="1"/>
</dbReference>
<dbReference type="EC" id="3.2.2.27" evidence="3"/>
<dbReference type="NCBIfam" id="TIGR00758">
    <property type="entry name" value="UDG_fam4"/>
    <property type="match status" value="1"/>
</dbReference>
<evidence type="ECO:0000256" key="10">
    <source>
        <dbReference type="ARBA" id="ARBA00023014"/>
    </source>
</evidence>
<comment type="similarity">
    <text evidence="2">Belongs to the uracil-DNA glycosylase (UDG) superfamily. Type 4 (UDGa) family.</text>
</comment>
<dbReference type="Gene3D" id="3.40.470.10">
    <property type="entry name" value="Uracil-DNA glycosylase-like domain"/>
    <property type="match status" value="1"/>
</dbReference>
<dbReference type="InterPro" id="IPR005273">
    <property type="entry name" value="Ura-DNA_glyco_family4"/>
</dbReference>